<reference evidence="1 2" key="2">
    <citation type="submission" date="2020-07" db="EMBL/GenBank/DDBJ databases">
        <title>Genome assembly of wild tea tree DASZ reveals pedigree and selection history of tea varieties.</title>
        <authorList>
            <person name="Zhang W."/>
        </authorList>
    </citation>
    <scope>NUCLEOTIDE SEQUENCE [LARGE SCALE GENOMIC DNA]</scope>
    <source>
        <strain evidence="2">cv. G240</strain>
        <tissue evidence="1">Leaf</tissue>
    </source>
</reference>
<sequence length="61" mass="6924">MRILLFTCILRSKSSTLIARSLLPEKVTLLSTEQAPFMPNHRTQETALRTYGEPVSYSRAV</sequence>
<dbReference type="AlphaFoldDB" id="A0A7J7H2W7"/>
<name>A0A7J7H2W7_CAMSI</name>
<evidence type="ECO:0000313" key="1">
    <source>
        <dbReference type="EMBL" id="KAF5947300.1"/>
    </source>
</evidence>
<organism evidence="1 2">
    <name type="scientific">Camellia sinensis</name>
    <name type="common">Tea plant</name>
    <name type="synonym">Thea sinensis</name>
    <dbReference type="NCBI Taxonomy" id="4442"/>
    <lineage>
        <taxon>Eukaryota</taxon>
        <taxon>Viridiplantae</taxon>
        <taxon>Streptophyta</taxon>
        <taxon>Embryophyta</taxon>
        <taxon>Tracheophyta</taxon>
        <taxon>Spermatophyta</taxon>
        <taxon>Magnoliopsida</taxon>
        <taxon>eudicotyledons</taxon>
        <taxon>Gunneridae</taxon>
        <taxon>Pentapetalae</taxon>
        <taxon>asterids</taxon>
        <taxon>Ericales</taxon>
        <taxon>Theaceae</taxon>
        <taxon>Camellia</taxon>
    </lineage>
</organism>
<reference evidence="2" key="1">
    <citation type="journal article" date="2020" name="Nat. Commun.">
        <title>Genome assembly of wild tea tree DASZ reveals pedigree and selection history of tea varieties.</title>
        <authorList>
            <person name="Zhang W."/>
            <person name="Zhang Y."/>
            <person name="Qiu H."/>
            <person name="Guo Y."/>
            <person name="Wan H."/>
            <person name="Zhang X."/>
            <person name="Scossa F."/>
            <person name="Alseekh S."/>
            <person name="Zhang Q."/>
            <person name="Wang P."/>
            <person name="Xu L."/>
            <person name="Schmidt M.H."/>
            <person name="Jia X."/>
            <person name="Li D."/>
            <person name="Zhu A."/>
            <person name="Guo F."/>
            <person name="Chen W."/>
            <person name="Ni D."/>
            <person name="Usadel B."/>
            <person name="Fernie A.R."/>
            <person name="Wen W."/>
        </authorList>
    </citation>
    <scope>NUCLEOTIDE SEQUENCE [LARGE SCALE GENOMIC DNA]</scope>
    <source>
        <strain evidence="2">cv. G240</strain>
    </source>
</reference>
<keyword evidence="2" id="KW-1185">Reference proteome</keyword>
<protein>
    <submittedName>
        <fullName evidence="1">Uncharacterized protein</fullName>
    </submittedName>
</protein>
<dbReference type="Proteomes" id="UP000593564">
    <property type="component" value="Unassembled WGS sequence"/>
</dbReference>
<dbReference type="EMBL" id="JACBKZ010000006">
    <property type="protein sequence ID" value="KAF5947300.1"/>
    <property type="molecule type" value="Genomic_DNA"/>
</dbReference>
<evidence type="ECO:0000313" key="2">
    <source>
        <dbReference type="Proteomes" id="UP000593564"/>
    </source>
</evidence>
<comment type="caution">
    <text evidence="1">The sequence shown here is derived from an EMBL/GenBank/DDBJ whole genome shotgun (WGS) entry which is preliminary data.</text>
</comment>
<proteinExistence type="predicted"/>
<accession>A0A7J7H2W7</accession>
<gene>
    <name evidence="1" type="ORF">HYC85_013257</name>
</gene>